<evidence type="ECO:0000256" key="1">
    <source>
        <dbReference type="SAM" id="SignalP"/>
    </source>
</evidence>
<protein>
    <submittedName>
        <fullName evidence="2">Uncharacterized protein</fullName>
    </submittedName>
</protein>
<sequence>MIRMIRLIPLAAVIVSLAACSSEESNEGTPAASSEVSPGGIHYTLIHVPEGDDVAMHVAWPTDWAYREDTNKAAAVQRQSR</sequence>
<dbReference type="EMBL" id="BMXS01000030">
    <property type="protein sequence ID" value="GGY08122.1"/>
    <property type="molecule type" value="Genomic_DNA"/>
</dbReference>
<feature type="signal peptide" evidence="1">
    <location>
        <begin position="1"/>
        <end position="21"/>
    </location>
</feature>
<reference evidence="3" key="1">
    <citation type="journal article" date="2019" name="Int. J. Syst. Evol. Microbiol.">
        <title>The Global Catalogue of Microorganisms (GCM) 10K type strain sequencing project: providing services to taxonomists for standard genome sequencing and annotation.</title>
        <authorList>
            <consortium name="The Broad Institute Genomics Platform"/>
            <consortium name="The Broad Institute Genome Sequencing Center for Infectious Disease"/>
            <person name="Wu L."/>
            <person name="Ma J."/>
        </authorList>
    </citation>
    <scope>NUCLEOTIDE SEQUENCE [LARGE SCALE GENOMIC DNA]</scope>
    <source>
        <strain evidence="3">KCTC 22228</strain>
    </source>
</reference>
<proteinExistence type="predicted"/>
<keyword evidence="1" id="KW-0732">Signal</keyword>
<keyword evidence="3" id="KW-1185">Reference proteome</keyword>
<dbReference type="PROSITE" id="PS51257">
    <property type="entry name" value="PROKAR_LIPOPROTEIN"/>
    <property type="match status" value="1"/>
</dbReference>
<evidence type="ECO:0000313" key="3">
    <source>
        <dbReference type="Proteomes" id="UP000653056"/>
    </source>
</evidence>
<accession>A0ABQ2ZBK4</accession>
<dbReference type="RefSeq" id="WP_189472304.1">
    <property type="nucleotide sequence ID" value="NZ_BMXS01000030.1"/>
</dbReference>
<evidence type="ECO:0000313" key="2">
    <source>
        <dbReference type="EMBL" id="GGY08122.1"/>
    </source>
</evidence>
<dbReference type="Proteomes" id="UP000653056">
    <property type="component" value="Unassembled WGS sequence"/>
</dbReference>
<gene>
    <name evidence="2" type="ORF">GCM10007160_39350</name>
</gene>
<name>A0ABQ2ZBK4_9GAMM</name>
<comment type="caution">
    <text evidence="2">The sequence shown here is derived from an EMBL/GenBank/DDBJ whole genome shotgun (WGS) entry which is preliminary data.</text>
</comment>
<feature type="chain" id="PRO_5047203525" evidence="1">
    <location>
        <begin position="22"/>
        <end position="81"/>
    </location>
</feature>
<organism evidence="2 3">
    <name type="scientific">Litchfieldella qijiaojingensis</name>
    <dbReference type="NCBI Taxonomy" id="980347"/>
    <lineage>
        <taxon>Bacteria</taxon>
        <taxon>Pseudomonadati</taxon>
        <taxon>Pseudomonadota</taxon>
        <taxon>Gammaproteobacteria</taxon>
        <taxon>Oceanospirillales</taxon>
        <taxon>Halomonadaceae</taxon>
        <taxon>Litchfieldella</taxon>
    </lineage>
</organism>